<sequence>MFKGSIMSVTFSMIILSGCASTTHYNKERELTENSAVFIDAKQRGIFKAKKTKVNADGEGKIVWEGVCSEPVPGAISSLAATLGVDLSLTDKGKLGVSKSIAEGVSSIGIRTAAIEALRDIMYRNCEAYALGGISEFGIETLQRRFQSTMVAILAIEQLTGAVRAPATVLISDASAGSPEIVVDLTSKTELARNLYNSAVDKDSKSKESYDNLKAETAKTQKLIADGKEEADKIRAKPTQTDDEKKKLSAYDSLVSTQLVKNETEEKAAKKQYETDQSTTKERKQAYDIIDSARSAALASGGSATTSAQIETLAARPALSDDATKNIASTVLSIVEAVTSGFSYKDEVCVTLMGQNANTKPVKGSVLEVCRNELANGGIESVPTRN</sequence>
<protein>
    <recommendedName>
        <fullName evidence="3">Lipoprotein</fullName>
    </recommendedName>
</protein>
<dbReference type="KEGG" id="mmw:Mmwyl1_4202"/>
<evidence type="ECO:0008006" key="3">
    <source>
        <dbReference type="Google" id="ProtNLM"/>
    </source>
</evidence>
<evidence type="ECO:0000313" key="2">
    <source>
        <dbReference type="EMBL" id="ABR73098.1"/>
    </source>
</evidence>
<organism evidence="2">
    <name type="scientific">Marinomonas sp. (strain MWYL1)</name>
    <dbReference type="NCBI Taxonomy" id="400668"/>
    <lineage>
        <taxon>Bacteria</taxon>
        <taxon>Pseudomonadati</taxon>
        <taxon>Pseudomonadota</taxon>
        <taxon>Gammaproteobacteria</taxon>
        <taxon>Oceanospirillales</taxon>
        <taxon>Oceanospirillaceae</taxon>
        <taxon>Marinomonas</taxon>
    </lineage>
</organism>
<proteinExistence type="predicted"/>
<dbReference type="OrthoDB" id="6881845at2"/>
<feature type="region of interest" description="Disordered" evidence="1">
    <location>
        <begin position="263"/>
        <end position="284"/>
    </location>
</feature>
<evidence type="ECO:0000256" key="1">
    <source>
        <dbReference type="SAM" id="MobiDB-lite"/>
    </source>
</evidence>
<dbReference type="eggNOG" id="ENOG5033I2B">
    <property type="taxonomic scope" value="Bacteria"/>
</dbReference>
<reference evidence="2" key="1">
    <citation type="submission" date="2007-06" db="EMBL/GenBank/DDBJ databases">
        <title>Complete sequence of Marinomonas sp. MWYL1.</title>
        <authorList>
            <consortium name="US DOE Joint Genome Institute"/>
            <person name="Copeland A."/>
            <person name="Lucas S."/>
            <person name="Lapidus A."/>
            <person name="Barry K."/>
            <person name="Glavina del Rio T."/>
            <person name="Dalin E."/>
            <person name="Tice H."/>
            <person name="Pitluck S."/>
            <person name="Kiss H."/>
            <person name="Brettin T."/>
            <person name="Bruce D."/>
            <person name="Detter J.C."/>
            <person name="Han C."/>
            <person name="Schmutz J."/>
            <person name="Larimer F."/>
            <person name="Land M."/>
            <person name="Hauser L."/>
            <person name="Kyrpides N."/>
            <person name="Kim E."/>
            <person name="Johnston A.W.B."/>
            <person name="Todd J.D."/>
            <person name="Rogers R."/>
            <person name="Wexler M."/>
            <person name="Bond P.L."/>
            <person name="Li Y."/>
            <person name="Richardson P."/>
        </authorList>
    </citation>
    <scope>NUCLEOTIDE SEQUENCE [LARGE SCALE GENOMIC DNA]</scope>
    <source>
        <strain evidence="2">MWYL1</strain>
    </source>
</reference>
<accession>A6W319</accession>
<dbReference type="HOGENOM" id="CLU_715330_0_0_6"/>
<gene>
    <name evidence="2" type="ordered locus">Mmwyl1_4202</name>
</gene>
<feature type="region of interest" description="Disordered" evidence="1">
    <location>
        <begin position="228"/>
        <end position="248"/>
    </location>
</feature>
<name>A6W319_MARMS</name>
<dbReference type="AlphaFoldDB" id="A6W319"/>
<dbReference type="EMBL" id="CP000749">
    <property type="protein sequence ID" value="ABR73098.1"/>
    <property type="molecule type" value="Genomic_DNA"/>
</dbReference>
<dbReference type="PROSITE" id="PS51257">
    <property type="entry name" value="PROKAR_LIPOPROTEIN"/>
    <property type="match status" value="1"/>
</dbReference>